<proteinExistence type="predicted"/>
<dbReference type="GO" id="GO:1904680">
    <property type="term" value="F:peptide transmembrane transporter activity"/>
    <property type="evidence" value="ECO:0007669"/>
    <property type="project" value="TreeGrafter"/>
</dbReference>
<comment type="caution">
    <text evidence="4">The sequence shown here is derived from an EMBL/GenBank/DDBJ whole genome shotgun (WGS) entry which is preliminary data.</text>
</comment>
<dbReference type="GO" id="GO:0003677">
    <property type="term" value="F:DNA binding"/>
    <property type="evidence" value="ECO:0007669"/>
    <property type="project" value="UniProtKB-KW"/>
</dbReference>
<dbReference type="InterPro" id="IPR000914">
    <property type="entry name" value="SBP_5_dom"/>
</dbReference>
<keyword evidence="5" id="KW-1185">Reference proteome</keyword>
<dbReference type="InterPro" id="IPR039424">
    <property type="entry name" value="SBP_5"/>
</dbReference>
<dbReference type="EMBL" id="PYLZ01000003">
    <property type="protein sequence ID" value="PSW25635.1"/>
    <property type="molecule type" value="Genomic_DNA"/>
</dbReference>
<evidence type="ECO:0000259" key="3">
    <source>
        <dbReference type="Pfam" id="PF12793"/>
    </source>
</evidence>
<sequence length="561" mass="64836">MVGNQSSPFINQVHLQRLKQLCDHYEPHQTTKTDIPTLSKQLNCSDRNVAKLVKTLANIGWLSWQPGRGRGNKSEITILTNFEATLMQVLELYCHKGQLSEASRYADIFGFNNTFRKRLPHWLSAAQENLKAQNTLITLVPYTIPNFHPLWAYRAASRLYVDALFDTLLKYDSETKTIRPHLAHYYEFRDNELWLRLRPDVVFHNGEKLTAKHVATCITDRVGKPHTYQQLYRHIKAVRTQGSWVILAMTHKQHAILHILADMHSAIYLESNDDDIPYGTGPFKLESYDKHQWVLVKNPDYFSNGGFIDKAEFWTSDTAEAKVQGHIVHHGYSSNGFIACDQIPLQTGCDIISFPTTKSSLSMDEKAWIFHHAREFCHHVTQDILPVANSVVGYHQHQGVYLYHHEMKRPTQTLKVLASHSNKYRIQLLHYLESKGANIEVFSDDESQHTQYDMAIGGYVFSDDDMFGYYKWLICSSVFKYCLSPQQQAVFLNIVDKLLLTSSSETHYLDQLHRCEDWLIQHGVFFPLWRDSLSYNFDKSLQGAETDSAGTVSLRKLWFED</sequence>
<keyword evidence="1" id="KW-0238">DNA-binding</keyword>
<organism evidence="4 5">
    <name type="scientific">Photobacterium swingsii</name>
    <dbReference type="NCBI Taxonomy" id="680026"/>
    <lineage>
        <taxon>Bacteria</taxon>
        <taxon>Pseudomonadati</taxon>
        <taxon>Pseudomonadota</taxon>
        <taxon>Gammaproteobacteria</taxon>
        <taxon>Vibrionales</taxon>
        <taxon>Vibrionaceae</taxon>
        <taxon>Photobacterium</taxon>
    </lineage>
</organism>
<dbReference type="PANTHER" id="PTHR30290">
    <property type="entry name" value="PERIPLASMIC BINDING COMPONENT OF ABC TRANSPORTER"/>
    <property type="match status" value="1"/>
</dbReference>
<gene>
    <name evidence="4" type="ORF">C9I94_07390</name>
</gene>
<feature type="domain" description="Solute-binding protein family 5" evidence="2">
    <location>
        <begin position="178"/>
        <end position="316"/>
    </location>
</feature>
<dbReference type="Gene3D" id="3.40.190.10">
    <property type="entry name" value="Periplasmic binding protein-like II"/>
    <property type="match status" value="1"/>
</dbReference>
<feature type="domain" description="Transcriptional regulator SgrR N-terminal HTH" evidence="3">
    <location>
        <begin position="17"/>
        <end position="107"/>
    </location>
</feature>
<name>A0A2T3P9U1_9GAMM</name>
<evidence type="ECO:0000313" key="5">
    <source>
        <dbReference type="Proteomes" id="UP000240481"/>
    </source>
</evidence>
<dbReference type="RefSeq" id="WP_107302621.1">
    <property type="nucleotide sequence ID" value="NZ_AP024853.1"/>
</dbReference>
<dbReference type="PANTHER" id="PTHR30290:SF72">
    <property type="entry name" value="HTH-TYPE TRANSCRIPTIONAL REGULATOR SGRR"/>
    <property type="match status" value="1"/>
</dbReference>
<reference evidence="4 5" key="1">
    <citation type="submission" date="2018-01" db="EMBL/GenBank/DDBJ databases">
        <title>Whole genome sequencing of Histamine producing bacteria.</title>
        <authorList>
            <person name="Butler K."/>
        </authorList>
    </citation>
    <scope>NUCLEOTIDE SEQUENCE [LARGE SCALE GENOMIC DNA]</scope>
    <source>
        <strain evidence="4 5">DSM 24669</strain>
    </source>
</reference>
<dbReference type="AlphaFoldDB" id="A0A2T3P9U1"/>
<dbReference type="InterPro" id="IPR025370">
    <property type="entry name" value="SgrR_HTH_N"/>
</dbReference>
<dbReference type="Pfam" id="PF00496">
    <property type="entry name" value="SBP_bac_5"/>
    <property type="match status" value="1"/>
</dbReference>
<evidence type="ECO:0000256" key="1">
    <source>
        <dbReference type="ARBA" id="ARBA00023125"/>
    </source>
</evidence>
<accession>A0A2T3P9U1</accession>
<evidence type="ECO:0000259" key="2">
    <source>
        <dbReference type="Pfam" id="PF00496"/>
    </source>
</evidence>
<evidence type="ECO:0000313" key="4">
    <source>
        <dbReference type="EMBL" id="PSW25635.1"/>
    </source>
</evidence>
<dbReference type="Pfam" id="PF12793">
    <property type="entry name" value="SgrR_N"/>
    <property type="match status" value="1"/>
</dbReference>
<dbReference type="Proteomes" id="UP000240481">
    <property type="component" value="Unassembled WGS sequence"/>
</dbReference>
<dbReference type="OrthoDB" id="5894719at2"/>
<protein>
    <submittedName>
        <fullName evidence="4">ABC transporter substrate-binding protein</fullName>
    </submittedName>
</protein>
<dbReference type="SUPFAM" id="SSF53850">
    <property type="entry name" value="Periplasmic binding protein-like II"/>
    <property type="match status" value="1"/>
</dbReference>
<dbReference type="GO" id="GO:0015833">
    <property type="term" value="P:peptide transport"/>
    <property type="evidence" value="ECO:0007669"/>
    <property type="project" value="TreeGrafter"/>
</dbReference>